<gene>
    <name evidence="1" type="ORF">Vadar_004246</name>
</gene>
<dbReference type="EMBL" id="CM037161">
    <property type="protein sequence ID" value="KAH7853572.1"/>
    <property type="molecule type" value="Genomic_DNA"/>
</dbReference>
<keyword evidence="2" id="KW-1185">Reference proteome</keyword>
<organism evidence="1 2">
    <name type="scientific">Vaccinium darrowii</name>
    <dbReference type="NCBI Taxonomy" id="229202"/>
    <lineage>
        <taxon>Eukaryota</taxon>
        <taxon>Viridiplantae</taxon>
        <taxon>Streptophyta</taxon>
        <taxon>Embryophyta</taxon>
        <taxon>Tracheophyta</taxon>
        <taxon>Spermatophyta</taxon>
        <taxon>Magnoliopsida</taxon>
        <taxon>eudicotyledons</taxon>
        <taxon>Gunneridae</taxon>
        <taxon>Pentapetalae</taxon>
        <taxon>asterids</taxon>
        <taxon>Ericales</taxon>
        <taxon>Ericaceae</taxon>
        <taxon>Vaccinioideae</taxon>
        <taxon>Vaccinieae</taxon>
        <taxon>Vaccinium</taxon>
    </lineage>
</organism>
<name>A0ACB7YK59_9ERIC</name>
<comment type="caution">
    <text evidence="1">The sequence shown here is derived from an EMBL/GenBank/DDBJ whole genome shotgun (WGS) entry which is preliminary data.</text>
</comment>
<reference evidence="1 2" key="1">
    <citation type="journal article" date="2021" name="Hortic Res">
        <title>High-quality reference genome and annotation aids understanding of berry development for evergreen blueberry (Vaccinium darrowii).</title>
        <authorList>
            <person name="Yu J."/>
            <person name="Hulse-Kemp A.M."/>
            <person name="Babiker E."/>
            <person name="Staton M."/>
        </authorList>
    </citation>
    <scope>NUCLEOTIDE SEQUENCE [LARGE SCALE GENOMIC DNA]</scope>
    <source>
        <strain evidence="2">cv. NJ 8807/NJ 8810</strain>
        <tissue evidence="1">Young leaf</tissue>
    </source>
</reference>
<proteinExistence type="predicted"/>
<protein>
    <submittedName>
        <fullName evidence="1">Uncharacterized protein</fullName>
    </submittedName>
</protein>
<dbReference type="Proteomes" id="UP000828048">
    <property type="component" value="Chromosome 11"/>
</dbReference>
<sequence length="89" mass="9780">MQDPSNSTANSSRNANKPSPLSFGPSRAAHHRRAHSDISFYLPDDLDLVSDPFDAPPGSFDEIRSDLKTTSSASGGEQWRGREERDSFT</sequence>
<evidence type="ECO:0000313" key="2">
    <source>
        <dbReference type="Proteomes" id="UP000828048"/>
    </source>
</evidence>
<accession>A0ACB7YK59</accession>
<evidence type="ECO:0000313" key="1">
    <source>
        <dbReference type="EMBL" id="KAH7853572.1"/>
    </source>
</evidence>